<gene>
    <name evidence="1" type="ORF">FBU59_004084</name>
</gene>
<comment type="caution">
    <text evidence="1">The sequence shown here is derived from an EMBL/GenBank/DDBJ whole genome shotgun (WGS) entry which is preliminary data.</text>
</comment>
<dbReference type="EMBL" id="JANBPW010002811">
    <property type="protein sequence ID" value="KAJ1939545.1"/>
    <property type="molecule type" value="Genomic_DNA"/>
</dbReference>
<sequence length="77" mass="8732">MGFIKNNPKSILVAWTGIIAAGFGTFVFAKDLVNNERRADEIRRIKQQRRRSAYSNYDTLHHNPEENKAPATASEQA</sequence>
<reference evidence="1" key="1">
    <citation type="submission" date="2022-07" db="EMBL/GenBank/DDBJ databases">
        <title>Phylogenomic reconstructions and comparative analyses of Kickxellomycotina fungi.</title>
        <authorList>
            <person name="Reynolds N.K."/>
            <person name="Stajich J.E."/>
            <person name="Barry K."/>
            <person name="Grigoriev I.V."/>
            <person name="Crous P."/>
            <person name="Smith M.E."/>
        </authorList>
    </citation>
    <scope>NUCLEOTIDE SEQUENCE</scope>
    <source>
        <strain evidence="1">NRRL 5244</strain>
    </source>
</reference>
<proteinExistence type="predicted"/>
<dbReference type="Proteomes" id="UP001150603">
    <property type="component" value="Unassembled WGS sequence"/>
</dbReference>
<organism evidence="1 2">
    <name type="scientific">Linderina macrospora</name>
    <dbReference type="NCBI Taxonomy" id="4868"/>
    <lineage>
        <taxon>Eukaryota</taxon>
        <taxon>Fungi</taxon>
        <taxon>Fungi incertae sedis</taxon>
        <taxon>Zoopagomycota</taxon>
        <taxon>Kickxellomycotina</taxon>
        <taxon>Kickxellomycetes</taxon>
        <taxon>Kickxellales</taxon>
        <taxon>Kickxellaceae</taxon>
        <taxon>Linderina</taxon>
    </lineage>
</organism>
<accession>A0ACC1J6S8</accession>
<protein>
    <submittedName>
        <fullName evidence="1">Uncharacterized protein</fullName>
    </submittedName>
</protein>
<name>A0ACC1J6S8_9FUNG</name>
<evidence type="ECO:0000313" key="2">
    <source>
        <dbReference type="Proteomes" id="UP001150603"/>
    </source>
</evidence>
<evidence type="ECO:0000313" key="1">
    <source>
        <dbReference type="EMBL" id="KAJ1939545.1"/>
    </source>
</evidence>
<keyword evidence="2" id="KW-1185">Reference proteome</keyword>